<evidence type="ECO:0000313" key="3">
    <source>
        <dbReference type="Proteomes" id="UP000789524"/>
    </source>
</evidence>
<protein>
    <submittedName>
        <fullName evidence="2">(African queen) hypothetical protein</fullName>
    </submittedName>
</protein>
<sequence>MVSVNTNIAEEITKPDRCISVWLGGSKHLSAMSEKMSKTWPEKDPRASDPRLGNNVQFVPGDSSTGDCPVLWQRMAEKKMTLNHAIYASREYVFPK</sequence>
<feature type="region of interest" description="Disordered" evidence="1">
    <location>
        <begin position="33"/>
        <end position="61"/>
    </location>
</feature>
<dbReference type="Proteomes" id="UP000789524">
    <property type="component" value="Unassembled WGS sequence"/>
</dbReference>
<comment type="caution">
    <text evidence="2">The sequence shown here is derived from an EMBL/GenBank/DDBJ whole genome shotgun (WGS) entry which is preliminary data.</text>
</comment>
<keyword evidence="3" id="KW-1185">Reference proteome</keyword>
<proteinExistence type="predicted"/>
<evidence type="ECO:0000256" key="1">
    <source>
        <dbReference type="SAM" id="MobiDB-lite"/>
    </source>
</evidence>
<reference evidence="2" key="1">
    <citation type="submission" date="2021-09" db="EMBL/GenBank/DDBJ databases">
        <authorList>
            <person name="Martin H S."/>
        </authorList>
    </citation>
    <scope>NUCLEOTIDE SEQUENCE</scope>
</reference>
<dbReference type="AlphaFoldDB" id="A0A8J2WDC6"/>
<accession>A0A8J2WDC6</accession>
<feature type="compositionally biased region" description="Basic and acidic residues" evidence="1">
    <location>
        <begin position="35"/>
        <end position="49"/>
    </location>
</feature>
<organism evidence="2 3">
    <name type="scientific">Danaus chrysippus</name>
    <name type="common">African queen</name>
    <dbReference type="NCBI Taxonomy" id="151541"/>
    <lineage>
        <taxon>Eukaryota</taxon>
        <taxon>Metazoa</taxon>
        <taxon>Ecdysozoa</taxon>
        <taxon>Arthropoda</taxon>
        <taxon>Hexapoda</taxon>
        <taxon>Insecta</taxon>
        <taxon>Pterygota</taxon>
        <taxon>Neoptera</taxon>
        <taxon>Endopterygota</taxon>
        <taxon>Lepidoptera</taxon>
        <taxon>Glossata</taxon>
        <taxon>Ditrysia</taxon>
        <taxon>Papilionoidea</taxon>
        <taxon>Nymphalidae</taxon>
        <taxon>Danainae</taxon>
        <taxon>Danaini</taxon>
        <taxon>Danaina</taxon>
        <taxon>Danaus</taxon>
        <taxon>Anosia</taxon>
    </lineage>
</organism>
<evidence type="ECO:0000313" key="2">
    <source>
        <dbReference type="EMBL" id="CAG9584953.1"/>
    </source>
</evidence>
<gene>
    <name evidence="2" type="ORF">DCHRY22_LOCUS15455</name>
</gene>
<dbReference type="EMBL" id="CAKASE010000082">
    <property type="protein sequence ID" value="CAG9584953.1"/>
    <property type="molecule type" value="Genomic_DNA"/>
</dbReference>
<name>A0A8J2WDC6_9NEOP</name>